<dbReference type="Gene3D" id="3.40.220.10">
    <property type="entry name" value="Leucine Aminopeptidase, subunit E, domain 1"/>
    <property type="match status" value="1"/>
</dbReference>
<dbReference type="NCBIfam" id="NF002073">
    <property type="entry name" value="PRK00913.1-2"/>
    <property type="match status" value="1"/>
</dbReference>
<evidence type="ECO:0000313" key="11">
    <source>
        <dbReference type="Proteomes" id="UP000262004"/>
    </source>
</evidence>
<gene>
    <name evidence="8" type="primary">pepA</name>
    <name evidence="10" type="ORF">HPTL_1358</name>
</gene>
<dbReference type="EMBL" id="AP018558">
    <property type="protein sequence ID" value="BBD77622.1"/>
    <property type="molecule type" value="Genomic_DNA"/>
</dbReference>
<evidence type="ECO:0000256" key="4">
    <source>
        <dbReference type="ARBA" id="ARBA00022438"/>
    </source>
</evidence>
<comment type="catalytic activity">
    <reaction evidence="1 8">
        <text>Release of an N-terminal amino acid, Xaa-|-Yaa-, in which Xaa is preferably Leu, but may be other amino acids including Pro although not Arg or Lys, and Yaa may be Pro. Amino acid amides and methyl esters are also readily hydrolyzed, but rates on arylamides are exceedingly low.</text>
        <dbReference type="EC" id="3.4.11.1"/>
    </reaction>
</comment>
<dbReference type="NCBIfam" id="NF002074">
    <property type="entry name" value="PRK00913.1-4"/>
    <property type="match status" value="1"/>
</dbReference>
<evidence type="ECO:0000256" key="8">
    <source>
        <dbReference type="HAMAP-Rule" id="MF_00181"/>
    </source>
</evidence>
<dbReference type="SUPFAM" id="SSF52949">
    <property type="entry name" value="Macro domain-like"/>
    <property type="match status" value="1"/>
</dbReference>
<dbReference type="HAMAP" id="MF_00181">
    <property type="entry name" value="Cytosol_peptidase_M17"/>
    <property type="match status" value="1"/>
</dbReference>
<comment type="cofactor">
    <cofactor evidence="8">
        <name>Mn(2+)</name>
        <dbReference type="ChEBI" id="CHEBI:29035"/>
    </cofactor>
    <text evidence="8">Binds 2 manganese ions per subunit.</text>
</comment>
<keyword evidence="7 8" id="KW-0464">Manganese</keyword>
<dbReference type="CDD" id="cd00433">
    <property type="entry name" value="Peptidase_M17"/>
    <property type="match status" value="1"/>
</dbReference>
<dbReference type="EC" id="3.4.11.1" evidence="8"/>
<evidence type="ECO:0000256" key="7">
    <source>
        <dbReference type="ARBA" id="ARBA00023211"/>
    </source>
</evidence>
<feature type="binding site" evidence="8">
    <location>
        <position position="294"/>
    </location>
    <ligand>
        <name>Mn(2+)</name>
        <dbReference type="ChEBI" id="CHEBI:29035"/>
        <label>2</label>
    </ligand>
</feature>
<keyword evidence="8" id="KW-0963">Cytoplasm</keyword>
<feature type="binding site" evidence="8">
    <location>
        <position position="276"/>
    </location>
    <ligand>
        <name>Mn(2+)</name>
        <dbReference type="ChEBI" id="CHEBI:29035"/>
        <label>1</label>
    </ligand>
</feature>
<feature type="active site" evidence="8">
    <location>
        <position position="283"/>
    </location>
</feature>
<feature type="binding site" evidence="8">
    <location>
        <position position="276"/>
    </location>
    <ligand>
        <name>Mn(2+)</name>
        <dbReference type="ChEBI" id="CHEBI:29035"/>
        <label>2</label>
    </ligand>
</feature>
<dbReference type="EC" id="3.4.11.10" evidence="8"/>
<dbReference type="RefSeq" id="WP_119335342.1">
    <property type="nucleotide sequence ID" value="NZ_AP018558.1"/>
</dbReference>
<feature type="binding site" evidence="8">
    <location>
        <position position="271"/>
    </location>
    <ligand>
        <name>Mn(2+)</name>
        <dbReference type="ChEBI" id="CHEBI:29035"/>
        <label>2</label>
    </ligand>
</feature>
<reference evidence="10 11" key="1">
    <citation type="submission" date="2018-04" db="EMBL/GenBank/DDBJ databases">
        <title>Complete genome sequence of Hydrogenophilus thermoluteolus TH-1.</title>
        <authorList>
            <person name="Arai H."/>
        </authorList>
    </citation>
    <scope>NUCLEOTIDE SEQUENCE [LARGE SCALE GENOMIC DNA]</scope>
    <source>
        <strain evidence="10 11">TH-1</strain>
    </source>
</reference>
<dbReference type="AlphaFoldDB" id="A0A2Z6DZB7"/>
<evidence type="ECO:0000256" key="1">
    <source>
        <dbReference type="ARBA" id="ARBA00000135"/>
    </source>
</evidence>
<accession>A0A2Z6DZB7</accession>
<keyword evidence="11" id="KW-1185">Reference proteome</keyword>
<dbReference type="InterPro" id="IPR008283">
    <property type="entry name" value="Peptidase_M17_N"/>
</dbReference>
<organism evidence="10 11">
    <name type="scientific">Hydrogenophilus thermoluteolus</name>
    <name type="common">Pseudomonas hydrogenothermophila</name>
    <dbReference type="NCBI Taxonomy" id="297"/>
    <lineage>
        <taxon>Bacteria</taxon>
        <taxon>Pseudomonadati</taxon>
        <taxon>Pseudomonadota</taxon>
        <taxon>Hydrogenophilia</taxon>
        <taxon>Hydrogenophilales</taxon>
        <taxon>Hydrogenophilaceae</taxon>
        <taxon>Hydrogenophilus</taxon>
    </lineage>
</organism>
<dbReference type="Pfam" id="PF00883">
    <property type="entry name" value="Peptidase_M17"/>
    <property type="match status" value="1"/>
</dbReference>
<dbReference type="Pfam" id="PF02789">
    <property type="entry name" value="Peptidase_M17_N"/>
    <property type="match status" value="1"/>
</dbReference>
<dbReference type="Gene3D" id="3.40.630.10">
    <property type="entry name" value="Zn peptidases"/>
    <property type="match status" value="1"/>
</dbReference>
<evidence type="ECO:0000256" key="3">
    <source>
        <dbReference type="ARBA" id="ARBA00009528"/>
    </source>
</evidence>
<comment type="similarity">
    <text evidence="3 8">Belongs to the peptidase M17 family.</text>
</comment>
<dbReference type="PRINTS" id="PR00481">
    <property type="entry name" value="LAMNOPPTDASE"/>
</dbReference>
<feature type="binding site" evidence="8">
    <location>
        <position position="353"/>
    </location>
    <ligand>
        <name>Mn(2+)</name>
        <dbReference type="ChEBI" id="CHEBI:29035"/>
        <label>1</label>
    </ligand>
</feature>
<evidence type="ECO:0000259" key="9">
    <source>
        <dbReference type="PROSITE" id="PS00631"/>
    </source>
</evidence>
<comment type="catalytic activity">
    <reaction evidence="2 8">
        <text>Release of an N-terminal amino acid, preferentially leucine, but not glutamic or aspartic acids.</text>
        <dbReference type="EC" id="3.4.11.10"/>
    </reaction>
</comment>
<dbReference type="GO" id="GO:0005737">
    <property type="term" value="C:cytoplasm"/>
    <property type="evidence" value="ECO:0007669"/>
    <property type="project" value="UniProtKB-SubCell"/>
</dbReference>
<feature type="domain" description="Cytosol aminopeptidase" evidence="9">
    <location>
        <begin position="351"/>
        <end position="358"/>
    </location>
</feature>
<dbReference type="OrthoDB" id="5287846at2"/>
<feature type="binding site" evidence="8">
    <location>
        <position position="355"/>
    </location>
    <ligand>
        <name>Mn(2+)</name>
        <dbReference type="ChEBI" id="CHEBI:29035"/>
        <label>2</label>
    </ligand>
</feature>
<dbReference type="GO" id="GO:0070006">
    <property type="term" value="F:metalloaminopeptidase activity"/>
    <property type="evidence" value="ECO:0007669"/>
    <property type="project" value="InterPro"/>
</dbReference>
<evidence type="ECO:0000256" key="5">
    <source>
        <dbReference type="ARBA" id="ARBA00022670"/>
    </source>
</evidence>
<comment type="function">
    <text evidence="8">Presumably involved in the processing and regular turnover of intracellular proteins. Catalyzes the removal of unsubstituted N-terminal amino acids from various peptides.</text>
</comment>
<dbReference type="GO" id="GO:0030145">
    <property type="term" value="F:manganese ion binding"/>
    <property type="evidence" value="ECO:0007669"/>
    <property type="project" value="UniProtKB-UniRule"/>
</dbReference>
<dbReference type="PANTHER" id="PTHR11963:SF23">
    <property type="entry name" value="CYTOSOL AMINOPEPTIDASE"/>
    <property type="match status" value="1"/>
</dbReference>
<proteinExistence type="inferred from homology"/>
<dbReference type="Proteomes" id="UP000262004">
    <property type="component" value="Chromosome"/>
</dbReference>
<keyword evidence="5 8" id="KW-0645">Protease</keyword>
<name>A0A2Z6DZB7_HYDTE</name>
<evidence type="ECO:0000313" key="10">
    <source>
        <dbReference type="EMBL" id="BBD77622.1"/>
    </source>
</evidence>
<dbReference type="KEGG" id="htl:HPTL_1358"/>
<dbReference type="InterPro" id="IPR000819">
    <property type="entry name" value="Peptidase_M17_C"/>
</dbReference>
<dbReference type="GO" id="GO:0006508">
    <property type="term" value="P:proteolysis"/>
    <property type="evidence" value="ECO:0007669"/>
    <property type="project" value="UniProtKB-KW"/>
</dbReference>
<feature type="binding site" evidence="8">
    <location>
        <position position="355"/>
    </location>
    <ligand>
        <name>Mn(2+)</name>
        <dbReference type="ChEBI" id="CHEBI:29035"/>
        <label>1</label>
    </ligand>
</feature>
<keyword evidence="6 8" id="KW-0378">Hydrolase</keyword>
<keyword evidence="4 8" id="KW-0031">Aminopeptidase</keyword>
<evidence type="ECO:0000256" key="6">
    <source>
        <dbReference type="ARBA" id="ARBA00022801"/>
    </source>
</evidence>
<dbReference type="SUPFAM" id="SSF53187">
    <property type="entry name" value="Zn-dependent exopeptidases"/>
    <property type="match status" value="1"/>
</dbReference>
<dbReference type="PANTHER" id="PTHR11963">
    <property type="entry name" value="LEUCINE AMINOPEPTIDASE-RELATED"/>
    <property type="match status" value="1"/>
</dbReference>
<protein>
    <recommendedName>
        <fullName evidence="8">Probable cytosol aminopeptidase</fullName>
        <ecNumber evidence="8">3.4.11.1</ecNumber>
    </recommendedName>
    <alternativeName>
        <fullName evidence="8">Leucine aminopeptidase</fullName>
        <shortName evidence="8">LAP</shortName>
        <ecNumber evidence="8">3.4.11.10</ecNumber>
    </alternativeName>
    <alternativeName>
        <fullName evidence="8">Leucyl aminopeptidase</fullName>
    </alternativeName>
</protein>
<dbReference type="InterPro" id="IPR043472">
    <property type="entry name" value="Macro_dom-like"/>
</dbReference>
<dbReference type="InterPro" id="IPR011356">
    <property type="entry name" value="Leucine_aapep/pepB"/>
</dbReference>
<comment type="subcellular location">
    <subcellularLocation>
        <location evidence="8">Cytoplasm</location>
    </subcellularLocation>
</comment>
<dbReference type="PROSITE" id="PS00631">
    <property type="entry name" value="CYTOSOL_AP"/>
    <property type="match status" value="1"/>
</dbReference>
<feature type="active site" evidence="8">
    <location>
        <position position="357"/>
    </location>
</feature>
<evidence type="ECO:0000256" key="2">
    <source>
        <dbReference type="ARBA" id="ARBA00000967"/>
    </source>
</evidence>
<sequence>MKFTISDLPFEKIAATTLVVPLFTDETDPNRERLDKVTKGKFGRLWAQEVDRDVVGQIFRYTDLPGLAASRLLVVSLGERGKFTAQKWAKAAQAVATALANGPIGSAAHLLASVDLPQVPLAQRLRLLTYWFRQAQYRYDATLGENSAKAKAPKGADRVEHLIPEAATDALYRAVAEGDAIAEGALLTRQLGDLPANVCTPEYLAETAENLAKAHDLKCHVLDKKEAEKLGMGAFLAVAAGAKRPPKLIVLEYRGSGVKKAERKPIALVGKGITFDTGGICLKPAAQMDEMKYDMCGAATVLGTMKAIALMALPLDVVAVIPATENMPGGTATRPGDVVTTLSGKTVEILNTDAEGRLILCDALTYVQQRYRPSKVVDIATLTGAIIIALGKVATGLMGNDDTLLAELKAAGDEAFDRAWPLPLWDDYQELLKSRFADIPNISSGRDAGSITAAAFLSRFIEPGTPWAHLDIAGTAWLSGEQKGATGRPVPLLTHWLLKEAERAQTAHAETDQPAD</sequence>
<keyword evidence="8" id="KW-0479">Metal-binding</keyword>
<dbReference type="InterPro" id="IPR023042">
    <property type="entry name" value="Peptidase_M17_leu_NH2_pept"/>
</dbReference>